<accession>A0AAD6GIX5</accession>
<feature type="transmembrane region" description="Helical" evidence="6">
    <location>
        <begin position="408"/>
        <end position="428"/>
    </location>
</feature>
<organism evidence="7 8">
    <name type="scientific">Penicillium frequentans</name>
    <dbReference type="NCBI Taxonomy" id="3151616"/>
    <lineage>
        <taxon>Eukaryota</taxon>
        <taxon>Fungi</taxon>
        <taxon>Dikarya</taxon>
        <taxon>Ascomycota</taxon>
        <taxon>Pezizomycotina</taxon>
        <taxon>Eurotiomycetes</taxon>
        <taxon>Eurotiomycetidae</taxon>
        <taxon>Eurotiales</taxon>
        <taxon>Aspergillaceae</taxon>
        <taxon>Penicillium</taxon>
    </lineage>
</organism>
<feature type="transmembrane region" description="Helical" evidence="6">
    <location>
        <begin position="88"/>
        <end position="108"/>
    </location>
</feature>
<evidence type="ECO:0000313" key="7">
    <source>
        <dbReference type="EMBL" id="KAJ5546853.1"/>
    </source>
</evidence>
<evidence type="ECO:0000256" key="2">
    <source>
        <dbReference type="ARBA" id="ARBA00022448"/>
    </source>
</evidence>
<dbReference type="PANTHER" id="PTHR43791:SF47">
    <property type="entry name" value="MAJOR FACILITATOR SUPERFAMILY (MFS) PROFILE DOMAIN-CONTAINING PROTEIN-RELATED"/>
    <property type="match status" value="1"/>
</dbReference>
<dbReference type="EMBL" id="JAQIZZ010000003">
    <property type="protein sequence ID" value="KAJ5546853.1"/>
    <property type="molecule type" value="Genomic_DNA"/>
</dbReference>
<feature type="transmembrane region" description="Helical" evidence="6">
    <location>
        <begin position="176"/>
        <end position="197"/>
    </location>
</feature>
<keyword evidence="5 6" id="KW-0472">Membrane</keyword>
<keyword evidence="3 6" id="KW-0812">Transmembrane</keyword>
<feature type="transmembrane region" description="Helical" evidence="6">
    <location>
        <begin position="375"/>
        <end position="396"/>
    </location>
</feature>
<feature type="transmembrane region" description="Helical" evidence="6">
    <location>
        <begin position="141"/>
        <end position="164"/>
    </location>
</feature>
<feature type="transmembrane region" description="Helical" evidence="6">
    <location>
        <begin position="282"/>
        <end position="306"/>
    </location>
</feature>
<comment type="caution">
    <text evidence="7">The sequence shown here is derived from an EMBL/GenBank/DDBJ whole genome shotgun (WGS) entry which is preliminary data.</text>
</comment>
<dbReference type="InterPro" id="IPR011701">
    <property type="entry name" value="MFS"/>
</dbReference>
<dbReference type="Gene3D" id="1.20.1250.20">
    <property type="entry name" value="MFS general substrate transporter like domains"/>
    <property type="match status" value="2"/>
</dbReference>
<feature type="transmembrane region" description="Helical" evidence="6">
    <location>
        <begin position="318"/>
        <end position="337"/>
    </location>
</feature>
<sequence length="486" mass="53773">MAFIDDEKLESEAQVEPVESQKPMLDNIDDDPVFSYQEQRKIIRQVDLRLVLMLGALHCVCLIDRGNIGAAKLAGMSTELHLIGNRYSVIAVSFFPPYICLQALGPILIRKIGPVNYLSAVCLIWGAVMLSAGFVKSWTQMVGIRVIIGALEAGFFPASVYLISTWYTRYDLQKRYAIFYFLGCVASACTGILSYGITFMNGLGGLTAWRWIFIIQGLLTCIVAVIGWFVLIDFPDRMKTSARKFLSDGEYDFIMRRIGKDRADTVLEPFNFKKYFAAGLDINIWAFGFIYFSSTTTAYAISYFLPTIYADGMGFSEGVSLCLFAPPFAAAGILMYVTSWAGDRYHIRAPILIFNALITMIGLPLLGFTEGNASRMVGAFLTTMGCNSNIPAAMAYQANNIRGQWKRAFASAIFVGLGASGGMTGSLVFRSQDAPNYHLGILTCLGLSCLIIVLVILLSVRFYYANRKVDRGELVIGKLPGFKYTF</sequence>
<evidence type="ECO:0000256" key="3">
    <source>
        <dbReference type="ARBA" id="ARBA00022692"/>
    </source>
</evidence>
<proteinExistence type="predicted"/>
<dbReference type="Proteomes" id="UP001220324">
    <property type="component" value="Unassembled WGS sequence"/>
</dbReference>
<dbReference type="FunFam" id="1.20.1250.20:FF:000018">
    <property type="entry name" value="MFS transporter permease"/>
    <property type="match status" value="1"/>
</dbReference>
<dbReference type="PANTHER" id="PTHR43791">
    <property type="entry name" value="PERMEASE-RELATED"/>
    <property type="match status" value="1"/>
</dbReference>
<evidence type="ECO:0000256" key="6">
    <source>
        <dbReference type="SAM" id="Phobius"/>
    </source>
</evidence>
<dbReference type="AlphaFoldDB" id="A0AAD6GIX5"/>
<dbReference type="GO" id="GO:0022857">
    <property type="term" value="F:transmembrane transporter activity"/>
    <property type="evidence" value="ECO:0007669"/>
    <property type="project" value="InterPro"/>
</dbReference>
<dbReference type="InterPro" id="IPR036259">
    <property type="entry name" value="MFS_trans_sf"/>
</dbReference>
<keyword evidence="4 6" id="KW-1133">Transmembrane helix</keyword>
<evidence type="ECO:0000256" key="4">
    <source>
        <dbReference type="ARBA" id="ARBA00022989"/>
    </source>
</evidence>
<evidence type="ECO:0000256" key="1">
    <source>
        <dbReference type="ARBA" id="ARBA00004141"/>
    </source>
</evidence>
<protein>
    <submittedName>
        <fullName evidence="7">MFS general substrate transporter</fullName>
    </submittedName>
</protein>
<dbReference type="SUPFAM" id="SSF103473">
    <property type="entry name" value="MFS general substrate transporter"/>
    <property type="match status" value="1"/>
</dbReference>
<dbReference type="GO" id="GO:0016020">
    <property type="term" value="C:membrane"/>
    <property type="evidence" value="ECO:0007669"/>
    <property type="project" value="UniProtKB-SubCell"/>
</dbReference>
<dbReference type="Pfam" id="PF07690">
    <property type="entry name" value="MFS_1"/>
    <property type="match status" value="1"/>
</dbReference>
<feature type="transmembrane region" description="Helical" evidence="6">
    <location>
        <begin position="115"/>
        <end position="135"/>
    </location>
</feature>
<keyword evidence="8" id="KW-1185">Reference proteome</keyword>
<reference evidence="7 8" key="1">
    <citation type="journal article" date="2023" name="IMA Fungus">
        <title>Comparative genomic study of the Penicillium genus elucidates a diverse pangenome and 15 lateral gene transfer events.</title>
        <authorList>
            <person name="Petersen C."/>
            <person name="Sorensen T."/>
            <person name="Nielsen M.R."/>
            <person name="Sondergaard T.E."/>
            <person name="Sorensen J.L."/>
            <person name="Fitzpatrick D.A."/>
            <person name="Frisvad J.C."/>
            <person name="Nielsen K.L."/>
        </authorList>
    </citation>
    <scope>NUCLEOTIDE SEQUENCE [LARGE SCALE GENOMIC DNA]</scope>
    <source>
        <strain evidence="7 8">IBT 35679</strain>
    </source>
</reference>
<feature type="transmembrane region" description="Helical" evidence="6">
    <location>
        <begin position="349"/>
        <end position="369"/>
    </location>
</feature>
<evidence type="ECO:0000256" key="5">
    <source>
        <dbReference type="ARBA" id="ARBA00023136"/>
    </source>
</evidence>
<name>A0AAD6GIX5_9EURO</name>
<evidence type="ECO:0000313" key="8">
    <source>
        <dbReference type="Proteomes" id="UP001220324"/>
    </source>
</evidence>
<gene>
    <name evidence="7" type="ORF">N7494_004438</name>
</gene>
<feature type="transmembrane region" description="Helical" evidence="6">
    <location>
        <begin position="209"/>
        <end position="234"/>
    </location>
</feature>
<comment type="subcellular location">
    <subcellularLocation>
        <location evidence="1">Membrane</location>
        <topology evidence="1">Multi-pass membrane protein</topology>
    </subcellularLocation>
</comment>
<feature type="transmembrane region" description="Helical" evidence="6">
    <location>
        <begin position="440"/>
        <end position="464"/>
    </location>
</feature>
<keyword evidence="2" id="KW-0813">Transport</keyword>